<feature type="region of interest" description="Disordered" evidence="1">
    <location>
        <begin position="1168"/>
        <end position="1275"/>
    </location>
</feature>
<dbReference type="OMA" id="FHRRPTN"/>
<dbReference type="STRING" id="336963.C4JKT3"/>
<feature type="region of interest" description="Disordered" evidence="1">
    <location>
        <begin position="506"/>
        <end position="536"/>
    </location>
</feature>
<organism evidence="3 4">
    <name type="scientific">Uncinocarpus reesii (strain UAMH 1704)</name>
    <dbReference type="NCBI Taxonomy" id="336963"/>
    <lineage>
        <taxon>Eukaryota</taxon>
        <taxon>Fungi</taxon>
        <taxon>Dikarya</taxon>
        <taxon>Ascomycota</taxon>
        <taxon>Pezizomycotina</taxon>
        <taxon>Eurotiomycetes</taxon>
        <taxon>Eurotiomycetidae</taxon>
        <taxon>Onygenales</taxon>
        <taxon>Onygenaceae</taxon>
        <taxon>Uncinocarpus</taxon>
    </lineage>
</organism>
<dbReference type="PANTHER" id="PTHR46689">
    <property type="entry name" value="MEMBRANE PROTEIN, PUTATIVE-RELATED"/>
    <property type="match status" value="1"/>
</dbReference>
<feature type="domain" description="PhoD-like phosphatase" evidence="2">
    <location>
        <begin position="751"/>
        <end position="1008"/>
    </location>
</feature>
<feature type="compositionally biased region" description="Low complexity" evidence="1">
    <location>
        <begin position="1192"/>
        <end position="1217"/>
    </location>
</feature>
<feature type="compositionally biased region" description="Polar residues" evidence="1">
    <location>
        <begin position="115"/>
        <end position="158"/>
    </location>
</feature>
<dbReference type="GO" id="GO:0016020">
    <property type="term" value="C:membrane"/>
    <property type="evidence" value="ECO:0007669"/>
    <property type="project" value="TreeGrafter"/>
</dbReference>
<feature type="compositionally biased region" description="Low complexity" evidence="1">
    <location>
        <begin position="1"/>
        <end position="14"/>
    </location>
</feature>
<feature type="region of interest" description="Disordered" evidence="1">
    <location>
        <begin position="660"/>
        <end position="687"/>
    </location>
</feature>
<accession>C4JKT3</accession>
<dbReference type="Proteomes" id="UP000002058">
    <property type="component" value="Unassembled WGS sequence"/>
</dbReference>
<feature type="region of interest" description="Disordered" evidence="1">
    <location>
        <begin position="439"/>
        <end position="464"/>
    </location>
</feature>
<name>C4JKT3_UNCRE</name>
<sequence length="1421" mass="159775">MSSTRRQTTTSRPRSGSHAPMPTNGKLYPRTTQSRPDADYDDYSALPPGPEAPIIRGDSVRRSHAQEQSGEARSFAERARHLPPERRLPEPPRSSPTENMQRSSSISAAGAIPPTQRSQSLSEQQALSKKHQSPSAEHSISQTQPSEPTTPISRSNSETTRKKDAQKRRDRDWAPARSPLQKLEVTLKDISKEEKRARVEEAEMLLREAKAGRQSRRVSRDVRQTPRSRADDQAGNSVTQPSTLEEAGITRSLSIKQRERLQHSAVVESTKPSPGRFSAQREGFDYRAFEQGEPSNSDVDVETEQNPQFSLDAGVNQFMAAAQEYEPEPEHRTAQPSANQFRNAQGQRRQSFQSSASPVSPEAPVQRSNSRKLQKPMPKEYQDQYGREYAGGPNMVPSTSRANAYDSAPINSETRSVPVNKPIETLRATNDDTVGLGLATVSNEGQSDDLDSTTEGKRHESKKRFSVTFAVPPPTPPPLEEWKTATVGRLVADDFNLNRVDTQKAWWEGGGSGRRKRSQSISQHIPQPSPKIKKNNQFEPALYLRCGPLLRFTGMKREKIDSPAGPIEREIWRGSIMIATKDSASSYGVPPIIRLFPQPRDLLPPPPPEIRPERGEHLAPEYVDPIAGLTKLARNGKLLYVKPVDHIEEAQDLSFVEDEDGLFEESPSPLDYTTSPQVNKSPDARVRDLDGESVGKYKEIPGFRLYADPARDVTFWRFNLEIELGTKQAHIAYRINQGSAQGFWVPAKGQTMNVMFHSGNCFNKAVDTDKFSGPDPLWRDALNVHQTRPFHVMVGGGSQIYNDTVAFETQHFQSWLDLKVKYEKHEHPFNLDIKAELEDFYLNNYLRWFSQGLFSMASSQIPMVNMWDDHDIIGGFGSYSDEFMNSPVFSGLGNIAFKYYMLFQHQSVPEETQTEEPSWIMGANPGPFIHQRSRSVFVHLGRRAALLAVDCRTERTRYDILSDDTYDLIWNRCHQEIVKGETKHLLVLISIPVAYPRMAWLENVTSKVMDPMRSLSKVGLFGSSENKVGSGAGHLDDHWTAKLHKLERKWLIEDLQELAAEKSVRITILGGDASLAAMGQFYTDPKLEIPKDKDYRYMPNVVSSPIVNAPLPEIMSDALNRRNKVHIVDTKTVEDMRPIFTHDVDGKPRNNKRLLPRRNWCCIREYAPGSTPVHTPSEPDTPEGPRVGNLVRSLSLSRGESRGLGRSFSLSRRFSMRGPPPSRSIETAEYNQRSVSHDGSQQPSEHQDSYFPALSGQPPQQPNGNEPEPRPGNFIRRRTDLSAKDLKQALRRGHDMHHFINLEGGLDITLNCEVSPSDPAGITTPYRVLVPALSFDGEFEPSIPLEKRKWWMLRRKKPANTQPGDEISEDKYDDQPGQGAARPSTPPVQEKHGQFSSPDGVGQGYSSVEAYRPKKKRFGIF</sequence>
<evidence type="ECO:0000256" key="1">
    <source>
        <dbReference type="SAM" id="MobiDB-lite"/>
    </source>
</evidence>
<dbReference type="Gene3D" id="3.60.21.70">
    <property type="entry name" value="PhoD-like phosphatase"/>
    <property type="match status" value="1"/>
</dbReference>
<feature type="region of interest" description="Disordered" evidence="1">
    <location>
        <begin position="1358"/>
        <end position="1408"/>
    </location>
</feature>
<dbReference type="KEGG" id="ure:UREG_00629"/>
<reference evidence="4" key="1">
    <citation type="journal article" date="2009" name="Genome Res.">
        <title>Comparative genomic analyses of the human fungal pathogens Coccidioides and their relatives.</title>
        <authorList>
            <person name="Sharpton T.J."/>
            <person name="Stajich J.E."/>
            <person name="Rounsley S.D."/>
            <person name="Gardner M.J."/>
            <person name="Wortman J.R."/>
            <person name="Jordar V.S."/>
            <person name="Maiti R."/>
            <person name="Kodira C.D."/>
            <person name="Neafsey D.E."/>
            <person name="Zeng Q."/>
            <person name="Hung C.-Y."/>
            <person name="McMahan C."/>
            <person name="Muszewska A."/>
            <person name="Grynberg M."/>
            <person name="Mandel M.A."/>
            <person name="Kellner E.M."/>
            <person name="Barker B.M."/>
            <person name="Galgiani J.N."/>
            <person name="Orbach M.J."/>
            <person name="Kirkland T.N."/>
            <person name="Cole G.T."/>
            <person name="Henn M.R."/>
            <person name="Birren B.W."/>
            <person name="Taylor J.W."/>
        </authorList>
    </citation>
    <scope>NUCLEOTIDE SEQUENCE [LARGE SCALE GENOMIC DNA]</scope>
    <source>
        <strain evidence="4">UAMH 1704</strain>
    </source>
</reference>
<evidence type="ECO:0000313" key="3">
    <source>
        <dbReference type="EMBL" id="EEP75782.1"/>
    </source>
</evidence>
<proteinExistence type="predicted"/>
<dbReference type="PANTHER" id="PTHR46689:SF1">
    <property type="entry name" value="PHOD-LIKE PHOSPHATASE DOMAIN-CONTAINING PROTEIN"/>
    <property type="match status" value="1"/>
</dbReference>
<dbReference type="eggNOG" id="ENOG502QPI0">
    <property type="taxonomic scope" value="Eukaryota"/>
</dbReference>
<dbReference type="InParanoid" id="C4JKT3"/>
<feature type="compositionally biased region" description="Low complexity" evidence="1">
    <location>
        <begin position="103"/>
        <end position="112"/>
    </location>
</feature>
<feature type="compositionally biased region" description="Polar residues" evidence="1">
    <location>
        <begin position="334"/>
        <end position="353"/>
    </location>
</feature>
<feature type="compositionally biased region" description="Polar residues" evidence="1">
    <location>
        <begin position="1229"/>
        <end position="1244"/>
    </location>
</feature>
<dbReference type="RefSeq" id="XP_002541115.1">
    <property type="nucleotide sequence ID" value="XM_002541069.1"/>
</dbReference>
<feature type="region of interest" description="Disordered" evidence="1">
    <location>
        <begin position="1"/>
        <end position="282"/>
    </location>
</feature>
<feature type="compositionally biased region" description="Basic and acidic residues" evidence="1">
    <location>
        <begin position="218"/>
        <end position="232"/>
    </location>
</feature>
<gene>
    <name evidence="3" type="ORF">UREG_00629</name>
</gene>
<feature type="compositionally biased region" description="Basic and acidic residues" evidence="1">
    <location>
        <begin position="159"/>
        <end position="174"/>
    </location>
</feature>
<dbReference type="GeneID" id="8438650"/>
<feature type="compositionally biased region" description="Basic and acidic residues" evidence="1">
    <location>
        <begin position="185"/>
        <end position="211"/>
    </location>
</feature>
<dbReference type="VEuPathDB" id="FungiDB:UREG_00629"/>
<feature type="compositionally biased region" description="Basic and acidic residues" evidence="1">
    <location>
        <begin position="377"/>
        <end position="386"/>
    </location>
</feature>
<dbReference type="InterPro" id="IPR043904">
    <property type="entry name" value="PhoD_2-like"/>
</dbReference>
<keyword evidence="4" id="KW-1185">Reference proteome</keyword>
<dbReference type="EMBL" id="CH476615">
    <property type="protein sequence ID" value="EEP75782.1"/>
    <property type="molecule type" value="Genomic_DNA"/>
</dbReference>
<feature type="compositionally biased region" description="Low complexity" evidence="1">
    <location>
        <begin position="1256"/>
        <end position="1266"/>
    </location>
</feature>
<dbReference type="InterPro" id="IPR038607">
    <property type="entry name" value="PhoD-like_sf"/>
</dbReference>
<dbReference type="Pfam" id="PF19050">
    <property type="entry name" value="PhoD_2"/>
    <property type="match status" value="2"/>
</dbReference>
<feature type="region of interest" description="Disordered" evidence="1">
    <location>
        <begin position="324"/>
        <end position="421"/>
    </location>
</feature>
<evidence type="ECO:0000313" key="4">
    <source>
        <dbReference type="Proteomes" id="UP000002058"/>
    </source>
</evidence>
<evidence type="ECO:0000259" key="2">
    <source>
        <dbReference type="Pfam" id="PF19050"/>
    </source>
</evidence>
<feature type="domain" description="PhoD-like phosphatase" evidence="2">
    <location>
        <begin position="1013"/>
        <end position="1169"/>
    </location>
</feature>
<protein>
    <recommendedName>
        <fullName evidence="2">PhoD-like phosphatase domain-containing protein</fullName>
    </recommendedName>
</protein>
<dbReference type="OrthoDB" id="9999821at2759"/>
<dbReference type="InterPro" id="IPR018946">
    <property type="entry name" value="PhoD-like_MPP"/>
</dbReference>
<dbReference type="CDD" id="cd07389">
    <property type="entry name" value="MPP_PhoD"/>
    <property type="match status" value="1"/>
</dbReference>
<dbReference type="HOGENOM" id="CLU_000998_2_1_1"/>
<feature type="compositionally biased region" description="Polar residues" evidence="1">
    <location>
        <begin position="671"/>
        <end position="680"/>
    </location>
</feature>
<feature type="compositionally biased region" description="Low complexity" evidence="1">
    <location>
        <begin position="354"/>
        <end position="365"/>
    </location>
</feature>
<feature type="compositionally biased region" description="Polar residues" evidence="1">
    <location>
        <begin position="234"/>
        <end position="243"/>
    </location>
</feature>
<feature type="compositionally biased region" description="Basic and acidic residues" evidence="1">
    <location>
        <begin position="74"/>
        <end position="90"/>
    </location>
</feature>